<dbReference type="Pfam" id="PF03732">
    <property type="entry name" value="Retrotrans_gag"/>
    <property type="match status" value="1"/>
</dbReference>
<accession>A0ABM2YN19</accession>
<protein>
    <recommendedName>
        <fullName evidence="2">Retrotransposon gag domain-containing protein</fullName>
    </recommendedName>
</protein>
<evidence type="ECO:0000256" key="1">
    <source>
        <dbReference type="SAM" id="MobiDB-lite"/>
    </source>
</evidence>
<proteinExistence type="predicted"/>
<reference evidence="3" key="1">
    <citation type="journal article" date="2020" name="Nat. Genet.">
        <title>Genomic diversifications of five Gossypium allopolyploid species and their impact on cotton improvement.</title>
        <authorList>
            <person name="Chen Z.J."/>
            <person name="Sreedasyam A."/>
            <person name="Ando A."/>
            <person name="Song Q."/>
            <person name="De Santiago L.M."/>
            <person name="Hulse-Kemp A.M."/>
            <person name="Ding M."/>
            <person name="Ye W."/>
            <person name="Kirkbride R.C."/>
            <person name="Jenkins J."/>
            <person name="Plott C."/>
            <person name="Lovell J."/>
            <person name="Lin Y.M."/>
            <person name="Vaughn R."/>
            <person name="Liu B."/>
            <person name="Simpson S."/>
            <person name="Scheffler B.E."/>
            <person name="Wen L."/>
            <person name="Saski C.A."/>
            <person name="Grover C.E."/>
            <person name="Hu G."/>
            <person name="Conover J.L."/>
            <person name="Carlson J.W."/>
            <person name="Shu S."/>
            <person name="Boston L.B."/>
            <person name="Williams M."/>
            <person name="Peterson D.G."/>
            <person name="McGee K."/>
            <person name="Jones D.C."/>
            <person name="Wendel J.F."/>
            <person name="Stelly D.M."/>
            <person name="Grimwood J."/>
            <person name="Schmutz J."/>
        </authorList>
    </citation>
    <scope>NUCLEOTIDE SEQUENCE [LARGE SCALE GENOMIC DNA]</scope>
    <source>
        <strain evidence="3">cv. TM-1</strain>
    </source>
</reference>
<keyword evidence="3" id="KW-1185">Reference proteome</keyword>
<feature type="region of interest" description="Disordered" evidence="1">
    <location>
        <begin position="234"/>
        <end position="272"/>
    </location>
</feature>
<name>A0ABM2YN19_GOSHI</name>
<evidence type="ECO:0000313" key="4">
    <source>
        <dbReference type="RefSeq" id="XP_040931933.1"/>
    </source>
</evidence>
<gene>
    <name evidence="4" type="primary">LOC121205073</name>
</gene>
<feature type="domain" description="Retrotransposon gag" evidence="2">
    <location>
        <begin position="94"/>
        <end position="188"/>
    </location>
</feature>
<dbReference type="GeneID" id="121205073"/>
<sequence length="499" mass="55477">MEETESATPSVNLLDNQLLRDIADALQHIVRTISVTTSVPAVRQAPIKELRKYGATEFQGLKGVDPSAAENWMETTKRVFQQLDCTLRESLICVVSLLQGEAYLWWESVVRHLPDDQVTWELFQKEFQKKYIGELYIEEKRKEFLVLKQGNMSVLDYEREFSRLSKYASEYVPTEAHSCKRFLRGLRDEIKIQLELPVLIHYQRDSENQEVVGDQAFGLIGVTEAEKNRLLSLPSSTPATSQRSVSTARGRGISRGGSVSRRGVGRSSDIATQQSEARAPARAYVVRTWEEGNAHDVVTTEHGVILDCYKKKFSVQTEDGDSVEVNGIRTSGLTRIISAIKVNKLLHQGCIAYLAYVINSDSVESQCSQIRIVCEFPGVFLEELLGLPPDREVEFAIEVYPSTDPISIPSYRKANVVADALSRKAAIELRAMFAQLSISDDGGLSADFCSDFFPFLACDIENLGDSRAAGVNGGMKSGGEDLWRRWGAGGTLTGPKTMS</sequence>
<evidence type="ECO:0000259" key="2">
    <source>
        <dbReference type="Pfam" id="PF03732"/>
    </source>
</evidence>
<dbReference type="Proteomes" id="UP000818029">
    <property type="component" value="Chromosome A08"/>
</dbReference>
<dbReference type="PANTHER" id="PTHR34482:SF36">
    <property type="entry name" value="RETROTRANSPOSON GAG DOMAIN-CONTAINING PROTEIN"/>
    <property type="match status" value="1"/>
</dbReference>
<reference evidence="4" key="2">
    <citation type="submission" date="2025-08" db="UniProtKB">
        <authorList>
            <consortium name="RefSeq"/>
        </authorList>
    </citation>
    <scope>IDENTIFICATION</scope>
</reference>
<dbReference type="RefSeq" id="XP_040931933.1">
    <property type="nucleotide sequence ID" value="XM_041075999.1"/>
</dbReference>
<organism evidence="3 4">
    <name type="scientific">Gossypium hirsutum</name>
    <name type="common">Upland cotton</name>
    <name type="synonym">Gossypium mexicanum</name>
    <dbReference type="NCBI Taxonomy" id="3635"/>
    <lineage>
        <taxon>Eukaryota</taxon>
        <taxon>Viridiplantae</taxon>
        <taxon>Streptophyta</taxon>
        <taxon>Embryophyta</taxon>
        <taxon>Tracheophyta</taxon>
        <taxon>Spermatophyta</taxon>
        <taxon>Magnoliopsida</taxon>
        <taxon>eudicotyledons</taxon>
        <taxon>Gunneridae</taxon>
        <taxon>Pentapetalae</taxon>
        <taxon>rosids</taxon>
        <taxon>malvids</taxon>
        <taxon>Malvales</taxon>
        <taxon>Malvaceae</taxon>
        <taxon>Malvoideae</taxon>
        <taxon>Gossypium</taxon>
    </lineage>
</organism>
<dbReference type="InterPro" id="IPR005162">
    <property type="entry name" value="Retrotrans_gag_dom"/>
</dbReference>
<feature type="compositionally biased region" description="Low complexity" evidence="1">
    <location>
        <begin position="256"/>
        <end position="268"/>
    </location>
</feature>
<evidence type="ECO:0000313" key="3">
    <source>
        <dbReference type="Proteomes" id="UP000818029"/>
    </source>
</evidence>
<dbReference type="PANTHER" id="PTHR34482">
    <property type="entry name" value="DNA DAMAGE-INDUCIBLE PROTEIN 1-LIKE"/>
    <property type="match status" value="1"/>
</dbReference>